<gene>
    <name evidence="1" type="ORF">PoB_006958400</name>
</gene>
<name>A0AAV4DGB9_9GAST</name>
<accession>A0AAV4DGB9</accession>
<dbReference type="Proteomes" id="UP000735302">
    <property type="component" value="Unassembled WGS sequence"/>
</dbReference>
<protein>
    <submittedName>
        <fullName evidence="1">Uncharacterized protein</fullName>
    </submittedName>
</protein>
<comment type="caution">
    <text evidence="1">The sequence shown here is derived from an EMBL/GenBank/DDBJ whole genome shotgun (WGS) entry which is preliminary data.</text>
</comment>
<keyword evidence="2" id="KW-1185">Reference proteome</keyword>
<dbReference type="EMBL" id="BLXT01007856">
    <property type="protein sequence ID" value="GFO43079.1"/>
    <property type="molecule type" value="Genomic_DNA"/>
</dbReference>
<proteinExistence type="predicted"/>
<sequence length="179" mass="18592">MRVFVIPPSPTNNKIPNISCASIINTSACTSPAVVNNAATAVPVAPVINDASCAPLAQVDNTAPDTPPVQVVNTDACVPSASVKNAALYVPGAPANNAATNAPLAPNNNKAGAPSSVAPTTNEVVMRGHMRKRNPSSWKCNVIASKRLRGKSKLDTEEKSIVLQVKVQHVIATKNVSKR</sequence>
<organism evidence="1 2">
    <name type="scientific">Plakobranchus ocellatus</name>
    <dbReference type="NCBI Taxonomy" id="259542"/>
    <lineage>
        <taxon>Eukaryota</taxon>
        <taxon>Metazoa</taxon>
        <taxon>Spiralia</taxon>
        <taxon>Lophotrochozoa</taxon>
        <taxon>Mollusca</taxon>
        <taxon>Gastropoda</taxon>
        <taxon>Heterobranchia</taxon>
        <taxon>Euthyneura</taxon>
        <taxon>Panpulmonata</taxon>
        <taxon>Sacoglossa</taxon>
        <taxon>Placobranchoidea</taxon>
        <taxon>Plakobranchidae</taxon>
        <taxon>Plakobranchus</taxon>
    </lineage>
</organism>
<dbReference type="AlphaFoldDB" id="A0AAV4DGB9"/>
<evidence type="ECO:0000313" key="1">
    <source>
        <dbReference type="EMBL" id="GFO43079.1"/>
    </source>
</evidence>
<evidence type="ECO:0000313" key="2">
    <source>
        <dbReference type="Proteomes" id="UP000735302"/>
    </source>
</evidence>
<reference evidence="1 2" key="1">
    <citation type="journal article" date="2021" name="Elife">
        <title>Chloroplast acquisition without the gene transfer in kleptoplastic sea slugs, Plakobranchus ocellatus.</title>
        <authorList>
            <person name="Maeda T."/>
            <person name="Takahashi S."/>
            <person name="Yoshida T."/>
            <person name="Shimamura S."/>
            <person name="Takaki Y."/>
            <person name="Nagai Y."/>
            <person name="Toyoda A."/>
            <person name="Suzuki Y."/>
            <person name="Arimoto A."/>
            <person name="Ishii H."/>
            <person name="Satoh N."/>
            <person name="Nishiyama T."/>
            <person name="Hasebe M."/>
            <person name="Maruyama T."/>
            <person name="Minagawa J."/>
            <person name="Obokata J."/>
            <person name="Shigenobu S."/>
        </authorList>
    </citation>
    <scope>NUCLEOTIDE SEQUENCE [LARGE SCALE GENOMIC DNA]</scope>
</reference>